<organism evidence="3">
    <name type="scientific">marine sediment metagenome</name>
    <dbReference type="NCBI Taxonomy" id="412755"/>
    <lineage>
        <taxon>unclassified sequences</taxon>
        <taxon>metagenomes</taxon>
        <taxon>ecological metagenomes</taxon>
    </lineage>
</organism>
<dbReference type="SUPFAM" id="SSF51735">
    <property type="entry name" value="NAD(P)-binding Rossmann-fold domains"/>
    <property type="match status" value="1"/>
</dbReference>
<dbReference type="PRINTS" id="PR00081">
    <property type="entry name" value="GDHRDH"/>
</dbReference>
<evidence type="ECO:0000256" key="1">
    <source>
        <dbReference type="ARBA" id="ARBA00006484"/>
    </source>
</evidence>
<accession>X1D240</accession>
<dbReference type="FunFam" id="3.40.50.720:FF:000084">
    <property type="entry name" value="Short-chain dehydrogenase reductase"/>
    <property type="match status" value="1"/>
</dbReference>
<dbReference type="GO" id="GO:0016616">
    <property type="term" value="F:oxidoreductase activity, acting on the CH-OH group of donors, NAD or NADP as acceptor"/>
    <property type="evidence" value="ECO:0007669"/>
    <property type="project" value="TreeGrafter"/>
</dbReference>
<dbReference type="EMBL" id="BART01025806">
    <property type="protein sequence ID" value="GAG90546.1"/>
    <property type="molecule type" value="Genomic_DNA"/>
</dbReference>
<gene>
    <name evidence="3" type="ORF">S01H4_46219</name>
</gene>
<dbReference type="PRINTS" id="PR00080">
    <property type="entry name" value="SDRFAMILY"/>
</dbReference>
<dbReference type="InterPro" id="IPR036291">
    <property type="entry name" value="NAD(P)-bd_dom_sf"/>
</dbReference>
<evidence type="ECO:0000313" key="3">
    <source>
        <dbReference type="EMBL" id="GAG90546.1"/>
    </source>
</evidence>
<comment type="caution">
    <text evidence="3">The sequence shown here is derived from an EMBL/GenBank/DDBJ whole genome shotgun (WGS) entry which is preliminary data.</text>
</comment>
<dbReference type="PROSITE" id="PS00061">
    <property type="entry name" value="ADH_SHORT"/>
    <property type="match status" value="1"/>
</dbReference>
<dbReference type="NCBIfam" id="NF005559">
    <property type="entry name" value="PRK07231.1"/>
    <property type="match status" value="1"/>
</dbReference>
<proteinExistence type="inferred from homology"/>
<evidence type="ECO:0000256" key="2">
    <source>
        <dbReference type="ARBA" id="ARBA00023002"/>
    </source>
</evidence>
<dbReference type="AlphaFoldDB" id="X1D240"/>
<name>X1D240_9ZZZZ</name>
<feature type="non-terminal residue" evidence="3">
    <location>
        <position position="1"/>
    </location>
</feature>
<dbReference type="InterPro" id="IPR020904">
    <property type="entry name" value="Sc_DH/Rdtase_CS"/>
</dbReference>
<comment type="similarity">
    <text evidence="1">Belongs to the short-chain dehydrogenases/reductases (SDR) family.</text>
</comment>
<dbReference type="PANTHER" id="PTHR42760">
    <property type="entry name" value="SHORT-CHAIN DEHYDROGENASES/REDUCTASES FAMILY MEMBER"/>
    <property type="match status" value="1"/>
</dbReference>
<sequence>AKEGANVVVSDISQEDCQKVVTEIEGLGRKGLALECNVTSRAEVEDMVTRTVAEFGKVDILVNNAGIISFKPFLELTDEDWDNTLNVNLKGQFLCARAVAKEMAKNKWGRIINIASISSGGCGITFPLIAHYTASKGGVMALTEALAVELTPQGINVNAICPGAIDTDMVKGVKESGQLERLLVRIPKGRLGQPEDIANLAVFLASDESDYITGAAIVIDGGWLTT</sequence>
<protein>
    <submittedName>
        <fullName evidence="3">Uncharacterized protein</fullName>
    </submittedName>
</protein>
<dbReference type="Gene3D" id="3.40.50.720">
    <property type="entry name" value="NAD(P)-binding Rossmann-like Domain"/>
    <property type="match status" value="1"/>
</dbReference>
<dbReference type="InterPro" id="IPR002347">
    <property type="entry name" value="SDR_fam"/>
</dbReference>
<dbReference type="Pfam" id="PF13561">
    <property type="entry name" value="adh_short_C2"/>
    <property type="match status" value="1"/>
</dbReference>
<keyword evidence="2" id="KW-0560">Oxidoreductase</keyword>
<dbReference type="PANTHER" id="PTHR42760:SF133">
    <property type="entry name" value="3-OXOACYL-[ACYL-CARRIER-PROTEIN] REDUCTASE"/>
    <property type="match status" value="1"/>
</dbReference>
<reference evidence="3" key="1">
    <citation type="journal article" date="2014" name="Front. Microbiol.">
        <title>High frequency of phylogenetically diverse reductive dehalogenase-homologous genes in deep subseafloor sedimentary metagenomes.</title>
        <authorList>
            <person name="Kawai M."/>
            <person name="Futagami T."/>
            <person name="Toyoda A."/>
            <person name="Takaki Y."/>
            <person name="Nishi S."/>
            <person name="Hori S."/>
            <person name="Arai W."/>
            <person name="Tsubouchi T."/>
            <person name="Morono Y."/>
            <person name="Uchiyama I."/>
            <person name="Ito T."/>
            <person name="Fujiyama A."/>
            <person name="Inagaki F."/>
            <person name="Takami H."/>
        </authorList>
    </citation>
    <scope>NUCLEOTIDE SEQUENCE</scope>
    <source>
        <strain evidence="3">Expedition CK06-06</strain>
    </source>
</reference>